<protein>
    <submittedName>
        <fullName evidence="5">Putative TauD/TfdA-family protein</fullName>
    </submittedName>
</protein>
<evidence type="ECO:0000313" key="5">
    <source>
        <dbReference type="EMBL" id="AGI67296.1"/>
    </source>
</evidence>
<keyword evidence="3" id="KW-0045">Antibiotic biosynthesis</keyword>
<dbReference type="GO" id="GO:0016706">
    <property type="term" value="F:2-oxoglutarate-dependent dioxygenase activity"/>
    <property type="evidence" value="ECO:0007669"/>
    <property type="project" value="UniProtKB-ARBA"/>
</dbReference>
<comment type="cofactor">
    <cofactor evidence="1">
        <name>Fe(2+)</name>
        <dbReference type="ChEBI" id="CHEBI:29033"/>
    </cofactor>
</comment>
<dbReference type="PANTHER" id="PTHR10696:SF56">
    <property type="entry name" value="TAUD_TFDA-LIKE DOMAIN-CONTAINING PROTEIN"/>
    <property type="match status" value="1"/>
</dbReference>
<dbReference type="EMBL" id="CP003740">
    <property type="protein sequence ID" value="AGI67296.1"/>
    <property type="molecule type" value="Genomic_DNA"/>
</dbReference>
<dbReference type="KEGG" id="oat:OAN307_c16230"/>
<dbReference type="Gene3D" id="3.60.130.10">
    <property type="entry name" value="Clavaminate synthase-like"/>
    <property type="match status" value="1"/>
</dbReference>
<evidence type="ECO:0000256" key="2">
    <source>
        <dbReference type="ARBA" id="ARBA00023002"/>
    </source>
</evidence>
<evidence type="ECO:0000256" key="1">
    <source>
        <dbReference type="ARBA" id="ARBA00001954"/>
    </source>
</evidence>
<keyword evidence="2" id="KW-0560">Oxidoreductase</keyword>
<evidence type="ECO:0000259" key="4">
    <source>
        <dbReference type="Pfam" id="PF02668"/>
    </source>
</evidence>
<sequence length="362" mass="40159">MYWLIMKLMTHPLPTPFTGAAAWLGRDMTARQTDWLIHLTPAQISGLETAAAHYLSQGRDVGEIAADTFPLPNFAAHLKTLSETLLHGRGFEVLRGLPVSSYTQETAATIFCGIGAHLGRARSQNAAGHILGHVRNIGVDANDPTTRIYQTADRQTFHTDSADVVGLLCLREAQVGGMSLLVSAQTIANRMAAQRPDLLALLFDPIATDRRGEIPDGADPFMRIPVLNWHDGNLTVFYQRQYIESAQRFAGAPRLTDQHIEALDLFDSLANDPDLHLSMQLQPGDMLFVYNHSQLHDRTGFTDWPKSNWPDPNKRRHLLRLWLSMPNDRALPDVFGERYGSIEIGNRGGIITAQTSLNAPLD</sequence>
<feature type="domain" description="TauD/TfdA-like" evidence="4">
    <location>
        <begin position="61"/>
        <end position="322"/>
    </location>
</feature>
<dbReference type="Proteomes" id="UP000005307">
    <property type="component" value="Chromosome"/>
</dbReference>
<dbReference type="InterPro" id="IPR050411">
    <property type="entry name" value="AlphaKG_dependent_hydroxylases"/>
</dbReference>
<dbReference type="InterPro" id="IPR003819">
    <property type="entry name" value="TauD/TfdA-like"/>
</dbReference>
<evidence type="ECO:0000256" key="3">
    <source>
        <dbReference type="ARBA" id="ARBA00023194"/>
    </source>
</evidence>
<name>M9RAA6_9RHOB</name>
<dbReference type="SUPFAM" id="SSF51197">
    <property type="entry name" value="Clavaminate synthase-like"/>
    <property type="match status" value="1"/>
</dbReference>
<dbReference type="Pfam" id="PF02668">
    <property type="entry name" value="TauD"/>
    <property type="match status" value="1"/>
</dbReference>
<organism evidence="5 6">
    <name type="scientific">Octadecabacter antarcticus 307</name>
    <dbReference type="NCBI Taxonomy" id="391626"/>
    <lineage>
        <taxon>Bacteria</taxon>
        <taxon>Pseudomonadati</taxon>
        <taxon>Pseudomonadota</taxon>
        <taxon>Alphaproteobacteria</taxon>
        <taxon>Rhodobacterales</taxon>
        <taxon>Roseobacteraceae</taxon>
        <taxon>Octadecabacter</taxon>
    </lineage>
</organism>
<dbReference type="AlphaFoldDB" id="M9RAA6"/>
<dbReference type="InterPro" id="IPR042098">
    <property type="entry name" value="TauD-like_sf"/>
</dbReference>
<dbReference type="GO" id="GO:0017000">
    <property type="term" value="P:antibiotic biosynthetic process"/>
    <property type="evidence" value="ECO:0007669"/>
    <property type="project" value="UniProtKB-KW"/>
</dbReference>
<dbReference type="eggNOG" id="COG4943">
    <property type="taxonomic scope" value="Bacteria"/>
</dbReference>
<dbReference type="STRING" id="391626.OAN307_c16230"/>
<dbReference type="HOGENOM" id="CLU_041041_2_0_5"/>
<gene>
    <name evidence="5" type="ORF">OAN307_c16230</name>
</gene>
<proteinExistence type="predicted"/>
<dbReference type="PANTHER" id="PTHR10696">
    <property type="entry name" value="GAMMA-BUTYROBETAINE HYDROXYLASE-RELATED"/>
    <property type="match status" value="1"/>
</dbReference>
<reference evidence="5 6" key="1">
    <citation type="journal article" date="2013" name="PLoS ONE">
        <title>Poles Apart: Arctic and Antarctic Octadecabacter strains Share High Genome Plasticity and a New Type of Xanthorhodopsin.</title>
        <authorList>
            <person name="Vollmers J."/>
            <person name="Voget S."/>
            <person name="Dietrich S."/>
            <person name="Gollnow K."/>
            <person name="Smits M."/>
            <person name="Meyer K."/>
            <person name="Brinkhoff T."/>
            <person name="Simon M."/>
            <person name="Daniel R."/>
        </authorList>
    </citation>
    <scope>NUCLEOTIDE SEQUENCE [LARGE SCALE GENOMIC DNA]</scope>
    <source>
        <strain evidence="5 6">307</strain>
    </source>
</reference>
<accession>M9RAA6</accession>
<keyword evidence="6" id="KW-1185">Reference proteome</keyword>
<evidence type="ECO:0000313" key="6">
    <source>
        <dbReference type="Proteomes" id="UP000005307"/>
    </source>
</evidence>